<dbReference type="KEGG" id="jde:Jden_0809"/>
<proteinExistence type="inferred from homology"/>
<dbReference type="PROSITE" id="PS00631">
    <property type="entry name" value="CYTOSOL_AP"/>
    <property type="match status" value="1"/>
</dbReference>
<accession>C7R2A0</accession>
<evidence type="ECO:0000256" key="3">
    <source>
        <dbReference type="ARBA" id="ARBA00022670"/>
    </source>
</evidence>
<name>C7R2A0_JONDD</name>
<keyword evidence="11" id="KW-1185">Reference proteome</keyword>
<evidence type="ECO:0000256" key="2">
    <source>
        <dbReference type="ARBA" id="ARBA00022438"/>
    </source>
</evidence>
<feature type="domain" description="Cytosol aminopeptidase" evidence="9">
    <location>
        <begin position="377"/>
        <end position="384"/>
    </location>
</feature>
<keyword evidence="3" id="KW-0645">Protease</keyword>
<dbReference type="EMBL" id="CP001706">
    <property type="protein sequence ID" value="ACV08471.1"/>
    <property type="molecule type" value="Genomic_DNA"/>
</dbReference>
<dbReference type="RefSeq" id="WP_015771099.1">
    <property type="nucleotide sequence ID" value="NC_013174.1"/>
</dbReference>
<dbReference type="PANTHER" id="PTHR11963:SF23">
    <property type="entry name" value="CYTOSOL AMINOPEPTIDASE"/>
    <property type="match status" value="1"/>
</dbReference>
<keyword evidence="2 10" id="KW-0031">Aminopeptidase</keyword>
<sequence length="537" mass="57329">MSPNTDTHHLDTTRGRDLPSIVVHPGTLEDYEILGPDHVDALAVGVGAPVDDDDELQPRAGVVHVSARYRINLSELAERARFRGAAGTTHIIDLPRVHTGSTTELPWDGLPLRIILVGVGHSEANDMAKAGAALGQATRGLHRVVTTVAATGNPNDARAFARGYLLAAPRPWSAKSRTQPGPADELVLLVPDHDVTETTEQLPAARTSAWATWFARDLTATSSNIKTPKWFADQLVTQAKNYDTVTVTVRDHTWLDKKKYGALLAVGQGSQHPPLLVEVTHTPQAKTRQHVAIVGKGITFDTGGISLKRPRETMIPMKTDMAGAASAAAAVFAAAQNNHPTKVTAILALAENHIGARSYRPGDILRTHRGTTIEITNTDAEGRLVLADALEHAVHTVKADLVIDIATLTGAASMGLGRDHGALYTVDPILAERMKAAGEAVGEPVWHMPLVTDYADDLQSDVADVANTSRTPGGGSITAALFLQRFVPQVPWIHLDIAGPARSDKARIDAPQGATGYGARLLTEFLHRHATSSSTQL</sequence>
<evidence type="ECO:0000256" key="7">
    <source>
        <dbReference type="ARBA" id="ARBA00050021"/>
    </source>
</evidence>
<evidence type="ECO:0000256" key="4">
    <source>
        <dbReference type="ARBA" id="ARBA00022801"/>
    </source>
</evidence>
<dbReference type="AlphaFoldDB" id="C7R2A0"/>
<dbReference type="CDD" id="cd00433">
    <property type="entry name" value="Peptidase_M17"/>
    <property type="match status" value="1"/>
</dbReference>
<dbReference type="eggNOG" id="COG0260">
    <property type="taxonomic scope" value="Bacteria"/>
</dbReference>
<evidence type="ECO:0000256" key="6">
    <source>
        <dbReference type="ARBA" id="ARBA00049972"/>
    </source>
</evidence>
<evidence type="ECO:0000313" key="11">
    <source>
        <dbReference type="Proteomes" id="UP000000628"/>
    </source>
</evidence>
<gene>
    <name evidence="10" type="ordered locus">Jden_0809</name>
</gene>
<dbReference type="OrthoDB" id="9809354at2"/>
<dbReference type="Gene3D" id="3.40.220.10">
    <property type="entry name" value="Leucine Aminopeptidase, subunit E, domain 1"/>
    <property type="match status" value="1"/>
</dbReference>
<reference evidence="10 11" key="1">
    <citation type="journal article" date="2009" name="Stand. Genomic Sci.">
        <title>Complete genome sequence of Jonesia denitrificans type strain (Prevot 55134).</title>
        <authorList>
            <person name="Pukall R."/>
            <person name="Gehrich-Schroter G."/>
            <person name="Lapidus A."/>
            <person name="Nolan M."/>
            <person name="Glavina Del Rio T."/>
            <person name="Lucas S."/>
            <person name="Chen F."/>
            <person name="Tice H."/>
            <person name="Pitluck S."/>
            <person name="Cheng J.F."/>
            <person name="Copeland A."/>
            <person name="Saunders E."/>
            <person name="Brettin T."/>
            <person name="Detter J.C."/>
            <person name="Bruce D."/>
            <person name="Goodwin L."/>
            <person name="Pati A."/>
            <person name="Ivanova N."/>
            <person name="Mavromatis K."/>
            <person name="Ovchinnikova G."/>
            <person name="Chen A."/>
            <person name="Palaniappan K."/>
            <person name="Land M."/>
            <person name="Hauser L."/>
            <person name="Chang Y.J."/>
            <person name="Jeffries C.D."/>
            <person name="Chain P."/>
            <person name="Goker M."/>
            <person name="Bristow J."/>
            <person name="Eisen J.A."/>
            <person name="Markowitz V."/>
            <person name="Hugenholtz P."/>
            <person name="Kyrpides N.C."/>
            <person name="Klenk H.P."/>
            <person name="Han C."/>
        </authorList>
    </citation>
    <scope>NUCLEOTIDE SEQUENCE [LARGE SCALE GENOMIC DNA]</scope>
    <source>
        <strain evidence="11">ATCC 14870 / DSM 20603 / BCRC 15368 / CIP 55.134 / JCM 11481 / NBRC 15587 / NCTC 10816 / Prevot 55134</strain>
    </source>
</reference>
<dbReference type="Proteomes" id="UP000000628">
    <property type="component" value="Chromosome"/>
</dbReference>
<dbReference type="InterPro" id="IPR011356">
    <property type="entry name" value="Leucine_aapep/pepB"/>
</dbReference>
<dbReference type="GO" id="GO:0030145">
    <property type="term" value="F:manganese ion binding"/>
    <property type="evidence" value="ECO:0007669"/>
    <property type="project" value="InterPro"/>
</dbReference>
<dbReference type="GO" id="GO:0005737">
    <property type="term" value="C:cytoplasm"/>
    <property type="evidence" value="ECO:0007669"/>
    <property type="project" value="InterPro"/>
</dbReference>
<dbReference type="InterPro" id="IPR000819">
    <property type="entry name" value="Peptidase_M17_C"/>
</dbReference>
<dbReference type="GO" id="GO:0006508">
    <property type="term" value="P:proteolysis"/>
    <property type="evidence" value="ECO:0007669"/>
    <property type="project" value="UniProtKB-KW"/>
</dbReference>
<evidence type="ECO:0000256" key="1">
    <source>
        <dbReference type="ARBA" id="ARBA00009528"/>
    </source>
</evidence>
<evidence type="ECO:0000256" key="8">
    <source>
        <dbReference type="ARBA" id="ARBA00050061"/>
    </source>
</evidence>
<evidence type="ECO:0000259" key="9">
    <source>
        <dbReference type="PROSITE" id="PS00631"/>
    </source>
</evidence>
<dbReference type="Pfam" id="PF02789">
    <property type="entry name" value="Peptidase_M17_N"/>
    <property type="match status" value="1"/>
</dbReference>
<dbReference type="PANTHER" id="PTHR11963">
    <property type="entry name" value="LEUCINE AMINOPEPTIDASE-RELATED"/>
    <property type="match status" value="1"/>
</dbReference>
<evidence type="ECO:0000313" key="10">
    <source>
        <dbReference type="EMBL" id="ACV08471.1"/>
    </source>
</evidence>
<dbReference type="HOGENOM" id="CLU_013734_2_2_11"/>
<dbReference type="Gene3D" id="3.40.630.10">
    <property type="entry name" value="Zn peptidases"/>
    <property type="match status" value="1"/>
</dbReference>
<evidence type="ECO:0000256" key="5">
    <source>
        <dbReference type="ARBA" id="ARBA00033172"/>
    </source>
</evidence>
<comment type="function">
    <text evidence="6">Presumably involved in the processing and regular turnover of intracellular proteins. Catalyzes the removal of unsubstituted N-terminal amino acids from various peptides.</text>
</comment>
<dbReference type="SUPFAM" id="SSF52949">
    <property type="entry name" value="Macro domain-like"/>
    <property type="match status" value="1"/>
</dbReference>
<protein>
    <recommendedName>
        <fullName evidence="7">Probable cytosol aminopeptidase</fullName>
    </recommendedName>
    <alternativeName>
        <fullName evidence="8">Leucine aminopeptidase</fullName>
    </alternativeName>
    <alternativeName>
        <fullName evidence="5">Leucyl aminopeptidase</fullName>
    </alternativeName>
</protein>
<organism evidence="10 11">
    <name type="scientific">Jonesia denitrificans (strain ATCC 14870 / DSM 20603 / BCRC 15368 / CIP 55.134 / JCM 11481 / NBRC 15587 / NCTC 10816 / Prevot 55134)</name>
    <name type="common">Listeria denitrificans</name>
    <dbReference type="NCBI Taxonomy" id="471856"/>
    <lineage>
        <taxon>Bacteria</taxon>
        <taxon>Bacillati</taxon>
        <taxon>Actinomycetota</taxon>
        <taxon>Actinomycetes</taxon>
        <taxon>Micrococcales</taxon>
        <taxon>Jonesiaceae</taxon>
        <taxon>Jonesia</taxon>
    </lineage>
</organism>
<dbReference type="InterPro" id="IPR043472">
    <property type="entry name" value="Macro_dom-like"/>
</dbReference>
<keyword evidence="4 10" id="KW-0378">Hydrolase</keyword>
<comment type="similarity">
    <text evidence="1">Belongs to the peptidase M17 family.</text>
</comment>
<dbReference type="Pfam" id="PF00883">
    <property type="entry name" value="Peptidase_M17"/>
    <property type="match status" value="1"/>
</dbReference>
<dbReference type="PRINTS" id="PR00481">
    <property type="entry name" value="LAMNOPPTDASE"/>
</dbReference>
<dbReference type="SUPFAM" id="SSF53187">
    <property type="entry name" value="Zn-dependent exopeptidases"/>
    <property type="match status" value="1"/>
</dbReference>
<dbReference type="GO" id="GO:0070006">
    <property type="term" value="F:metalloaminopeptidase activity"/>
    <property type="evidence" value="ECO:0007669"/>
    <property type="project" value="InterPro"/>
</dbReference>
<dbReference type="InterPro" id="IPR008283">
    <property type="entry name" value="Peptidase_M17_N"/>
</dbReference>
<dbReference type="STRING" id="471856.Jden_0809"/>